<dbReference type="InterPro" id="IPR002347">
    <property type="entry name" value="SDR_fam"/>
</dbReference>
<dbReference type="Ensembl" id="ENSEBUT00000009543.1">
    <property type="protein sequence ID" value="ENSEBUP00000009026.1"/>
    <property type="gene ID" value="ENSEBUG00000005842.1"/>
</dbReference>
<dbReference type="InterPro" id="IPR036291">
    <property type="entry name" value="NAD(P)-bd_dom_sf"/>
</dbReference>
<dbReference type="PANTHER" id="PTHR43157">
    <property type="entry name" value="PHOSPHATIDYLINOSITOL-GLYCAN BIOSYNTHESIS CLASS F PROTEIN-RELATED"/>
    <property type="match status" value="1"/>
</dbReference>
<keyword evidence="5" id="KW-1185">Reference proteome</keyword>
<name>A0A8C4Q2I7_EPTBU</name>
<protein>
    <submittedName>
        <fullName evidence="4">Zgc:64106</fullName>
    </submittedName>
</protein>
<accession>A0A8C4Q2I7</accession>
<evidence type="ECO:0000313" key="5">
    <source>
        <dbReference type="Proteomes" id="UP000694388"/>
    </source>
</evidence>
<keyword evidence="2" id="KW-0560">Oxidoreductase</keyword>
<evidence type="ECO:0000313" key="4">
    <source>
        <dbReference type="Ensembl" id="ENSEBUP00000009026.1"/>
    </source>
</evidence>
<dbReference type="GO" id="GO:0016491">
    <property type="term" value="F:oxidoreductase activity"/>
    <property type="evidence" value="ECO:0007669"/>
    <property type="project" value="UniProtKB-KW"/>
</dbReference>
<keyword evidence="3" id="KW-1133">Transmembrane helix</keyword>
<dbReference type="AlphaFoldDB" id="A0A8C4Q2I7"/>
<feature type="transmembrane region" description="Helical" evidence="3">
    <location>
        <begin position="332"/>
        <end position="352"/>
    </location>
</feature>
<reference evidence="4" key="2">
    <citation type="submission" date="2025-09" db="UniProtKB">
        <authorList>
            <consortium name="Ensembl"/>
        </authorList>
    </citation>
    <scope>IDENTIFICATION</scope>
</reference>
<sequence>MLRIVFTECTWSSIGLVLCLGFGLFWLLKGARLISGAGWLIKNQSEAWEGTSLDLSSSTAIVTGANSGIGYYIALGLARRGSNVILACRSKIRGEAAAREINITLSKFSCKGHAEFWQLDLSSMQSVRSFASRFVQEKGMHLNILVNNAAISDTTSSLTEEGLDVTYATNHLGPFLLTNLLLDPLKASAPSRVVTVTSIVYRWASEPLSTLRRIKDILPKHFSYGKSKLMNVLFTMELARRLHHSGVTSNCVHPGFVHTGILRNTPVIIRMAIHTLGFPFIQNSLCHKLGPLRSRLDLGCTWRTRIAGGIREVIRVRSRGTDCVHGARNAAVGWWLLGCAGMTLGAVVLGGVTRYLLHCLPLFCHVILSFSLLYLTVSLSLCLSVSLSLCLSVSLSLCLSVS</sequence>
<organism evidence="4 5">
    <name type="scientific">Eptatretus burgeri</name>
    <name type="common">Inshore hagfish</name>
    <dbReference type="NCBI Taxonomy" id="7764"/>
    <lineage>
        <taxon>Eukaryota</taxon>
        <taxon>Metazoa</taxon>
        <taxon>Chordata</taxon>
        <taxon>Craniata</taxon>
        <taxon>Vertebrata</taxon>
        <taxon>Cyclostomata</taxon>
        <taxon>Myxini</taxon>
        <taxon>Myxiniformes</taxon>
        <taxon>Myxinidae</taxon>
        <taxon>Eptatretinae</taxon>
        <taxon>Eptatretus</taxon>
    </lineage>
</organism>
<dbReference type="PRINTS" id="PR00081">
    <property type="entry name" value="GDHRDH"/>
</dbReference>
<dbReference type="Proteomes" id="UP000694388">
    <property type="component" value="Unplaced"/>
</dbReference>
<dbReference type="Gene3D" id="3.40.50.720">
    <property type="entry name" value="NAD(P)-binding Rossmann-like Domain"/>
    <property type="match status" value="1"/>
</dbReference>
<evidence type="ECO:0000256" key="2">
    <source>
        <dbReference type="ARBA" id="ARBA00023002"/>
    </source>
</evidence>
<dbReference type="GeneTree" id="ENSGT00940000163763"/>
<proteinExistence type="inferred from homology"/>
<evidence type="ECO:0000256" key="3">
    <source>
        <dbReference type="SAM" id="Phobius"/>
    </source>
</evidence>
<dbReference type="SUPFAM" id="SSF51735">
    <property type="entry name" value="NAD(P)-binding Rossmann-fold domains"/>
    <property type="match status" value="1"/>
</dbReference>
<comment type="similarity">
    <text evidence="1">Belongs to the short-chain dehydrogenases/reductases (SDR) family.</text>
</comment>
<dbReference type="PANTHER" id="PTHR43157:SF30">
    <property type="entry name" value="RETINOL DEHYDROGENASE 11-LIKE"/>
    <property type="match status" value="1"/>
</dbReference>
<evidence type="ECO:0000256" key="1">
    <source>
        <dbReference type="ARBA" id="ARBA00006484"/>
    </source>
</evidence>
<keyword evidence="3" id="KW-0812">Transmembrane</keyword>
<keyword evidence="3" id="KW-0472">Membrane</keyword>
<reference evidence="4" key="1">
    <citation type="submission" date="2025-08" db="UniProtKB">
        <authorList>
            <consortium name="Ensembl"/>
        </authorList>
    </citation>
    <scope>IDENTIFICATION</scope>
</reference>
<dbReference type="Pfam" id="PF00106">
    <property type="entry name" value="adh_short"/>
    <property type="match status" value="1"/>
</dbReference>
<feature type="transmembrane region" description="Helical" evidence="3">
    <location>
        <begin position="383"/>
        <end position="401"/>
    </location>
</feature>